<name>A0A8D9UHS6_9VIRU</name>
<protein>
    <submittedName>
        <fullName evidence="1">Uncharacterized protein</fullName>
    </submittedName>
</protein>
<reference evidence="1" key="1">
    <citation type="journal article" date="2021" name="Proc. Natl. Acad. Sci. U.S.A.">
        <title>A Catalog of Tens of Thousands of Viruses from Human Metagenomes Reveals Hidden Associations with Chronic Diseases.</title>
        <authorList>
            <person name="Tisza M.J."/>
            <person name="Buck C.B."/>
        </authorList>
    </citation>
    <scope>NUCLEOTIDE SEQUENCE</scope>
    <source>
        <strain evidence="1">CtOZu12</strain>
    </source>
</reference>
<proteinExistence type="predicted"/>
<sequence>MLKILVEFLELCQNSKLNLLVVLLLLTKKIFKVILLKSIRV</sequence>
<accession>A0A8D9UHS6</accession>
<evidence type="ECO:0000313" key="1">
    <source>
        <dbReference type="EMBL" id="DAD56007.1"/>
    </source>
</evidence>
<dbReference type="EMBL" id="BK029940">
    <property type="protein sequence ID" value="DAD56007.1"/>
    <property type="molecule type" value="Genomic_DNA"/>
</dbReference>
<organism evidence="1">
    <name type="scientific">Bacteriophage sp</name>
    <dbReference type="NCBI Taxonomy" id="38018"/>
    <lineage>
        <taxon>Viruses</taxon>
    </lineage>
</organism>